<name>D2VDT6_NAEGR</name>
<evidence type="ECO:0000256" key="1">
    <source>
        <dbReference type="SAM" id="SignalP"/>
    </source>
</evidence>
<accession>D2VDT6</accession>
<keyword evidence="3" id="KW-1185">Reference proteome</keyword>
<dbReference type="EMBL" id="GG738865">
    <property type="protein sequence ID" value="EFC44956.1"/>
    <property type="molecule type" value="Genomic_DNA"/>
</dbReference>
<protein>
    <submittedName>
        <fullName evidence="2">Predicted protein</fullName>
    </submittedName>
</protein>
<sequence>MATKVTETLVVLLLLFFATASGINASSPAEPAFKSQLRSCFEANRNTECLATQSSWSSCGGSVYSSYQLALSISMNCMRSVCGSQNSLCCNTYCTMYGLSGYDHSVCFNKCFNGYTGSVVGAATLMKTIKSSLDTNVDYVPPATAQKKDDETKVYCDIPCNSEFAFYSTTGKQPSILNGGLKALLASNTKTNTLAAKKKLISSWSTKVGSSKPSSSSSSSRKSISSIKSIIGRSNSGYNKAISKSISKYLGFKPVKQINSDLVYKRLVKFVSSIPSLGYILRGIRDKKTRTYLTRGYKFIQAARKQVYPQKAFAIYDGKVLNVKATVQLGNPALVKQRSTIFPIPFNSLTPSSLSKKSFFNSSVKHNQICTGTAIAKVEYYRRSRITCKKIKSWISGASKINPKNIYQVNKFLFLVYNQCKKAKATCVVPFVEAIKTTD</sequence>
<keyword evidence="1" id="KW-0732">Signal</keyword>
<dbReference type="Proteomes" id="UP000006671">
    <property type="component" value="Unassembled WGS sequence"/>
</dbReference>
<feature type="chain" id="PRO_5003037496" evidence="1">
    <location>
        <begin position="23"/>
        <end position="439"/>
    </location>
</feature>
<dbReference type="VEuPathDB" id="AmoebaDB:NAEGRDRAFT_67035"/>
<dbReference type="KEGG" id="ngr:NAEGRDRAFT_67035"/>
<gene>
    <name evidence="2" type="ORF">NAEGRDRAFT_67035</name>
</gene>
<reference evidence="2 3" key="1">
    <citation type="journal article" date="2010" name="Cell">
        <title>The genome of Naegleria gruberi illuminates early eukaryotic versatility.</title>
        <authorList>
            <person name="Fritz-Laylin L.K."/>
            <person name="Prochnik S.E."/>
            <person name="Ginger M.L."/>
            <person name="Dacks J.B."/>
            <person name="Carpenter M.L."/>
            <person name="Field M.C."/>
            <person name="Kuo A."/>
            <person name="Paredez A."/>
            <person name="Chapman J."/>
            <person name="Pham J."/>
            <person name="Shu S."/>
            <person name="Neupane R."/>
            <person name="Cipriano M."/>
            <person name="Mancuso J."/>
            <person name="Tu H."/>
            <person name="Salamov A."/>
            <person name="Lindquist E."/>
            <person name="Shapiro H."/>
            <person name="Lucas S."/>
            <person name="Grigoriev I.V."/>
            <person name="Cande W.Z."/>
            <person name="Fulton C."/>
            <person name="Rokhsar D.S."/>
            <person name="Dawson S.C."/>
        </authorList>
    </citation>
    <scope>NUCLEOTIDE SEQUENCE [LARGE SCALE GENOMIC DNA]</scope>
    <source>
        <strain evidence="2 3">NEG-M</strain>
    </source>
</reference>
<organism evidence="3">
    <name type="scientific">Naegleria gruberi</name>
    <name type="common">Amoeba</name>
    <dbReference type="NCBI Taxonomy" id="5762"/>
    <lineage>
        <taxon>Eukaryota</taxon>
        <taxon>Discoba</taxon>
        <taxon>Heterolobosea</taxon>
        <taxon>Tetramitia</taxon>
        <taxon>Eutetramitia</taxon>
        <taxon>Vahlkampfiidae</taxon>
        <taxon>Naegleria</taxon>
    </lineage>
</organism>
<proteinExistence type="predicted"/>
<dbReference type="RefSeq" id="XP_002677700.1">
    <property type="nucleotide sequence ID" value="XM_002677654.1"/>
</dbReference>
<dbReference type="InParanoid" id="D2VDT6"/>
<dbReference type="GeneID" id="8850318"/>
<evidence type="ECO:0000313" key="3">
    <source>
        <dbReference type="Proteomes" id="UP000006671"/>
    </source>
</evidence>
<dbReference type="AlphaFoldDB" id="D2VDT6"/>
<evidence type="ECO:0000313" key="2">
    <source>
        <dbReference type="EMBL" id="EFC44956.1"/>
    </source>
</evidence>
<feature type="signal peptide" evidence="1">
    <location>
        <begin position="1"/>
        <end position="22"/>
    </location>
</feature>